<gene>
    <name evidence="3" type="ORF">METZ01_LOCUS384281</name>
</gene>
<dbReference type="Pfam" id="PF16655">
    <property type="entry name" value="PhoD_N"/>
    <property type="match status" value="1"/>
</dbReference>
<feature type="domain" description="Phospholipase D N-terminal" evidence="2">
    <location>
        <begin position="53"/>
        <end position="97"/>
    </location>
</feature>
<dbReference type="AlphaFoldDB" id="A0A382UBN6"/>
<reference evidence="3" key="1">
    <citation type="submission" date="2018-05" db="EMBL/GenBank/DDBJ databases">
        <authorList>
            <person name="Lanie J.A."/>
            <person name="Ng W.-L."/>
            <person name="Kazmierczak K.M."/>
            <person name="Andrzejewski T.M."/>
            <person name="Davidsen T.M."/>
            <person name="Wayne K.J."/>
            <person name="Tettelin H."/>
            <person name="Glass J.I."/>
            <person name="Rusch D."/>
            <person name="Podicherti R."/>
            <person name="Tsui H.-C.T."/>
            <person name="Winkler M.E."/>
        </authorList>
    </citation>
    <scope>NUCLEOTIDE SEQUENCE</scope>
</reference>
<keyword evidence="1" id="KW-0812">Transmembrane</keyword>
<evidence type="ECO:0000313" key="3">
    <source>
        <dbReference type="EMBL" id="SVD31427.1"/>
    </source>
</evidence>
<keyword evidence="1" id="KW-1133">Transmembrane helix</keyword>
<feature type="non-terminal residue" evidence="3">
    <location>
        <position position="98"/>
    </location>
</feature>
<dbReference type="EMBL" id="UINC01142846">
    <property type="protein sequence ID" value="SVD31427.1"/>
    <property type="molecule type" value="Genomic_DNA"/>
</dbReference>
<protein>
    <recommendedName>
        <fullName evidence="2">Phospholipase D N-terminal domain-containing protein</fullName>
    </recommendedName>
</protein>
<sequence length="98" mass="10681">MIRSSIRDAIRHEGGVSRRLFLAYATTLSSIPFIGCSTLARHNPRFSSYPFSLGIASGDSDSNSVVLWTRLAPKPLDPDGGMSTEPIAVKWQVAEDET</sequence>
<dbReference type="InterPro" id="IPR032093">
    <property type="entry name" value="PhoD_N"/>
</dbReference>
<organism evidence="3">
    <name type="scientific">marine metagenome</name>
    <dbReference type="NCBI Taxonomy" id="408172"/>
    <lineage>
        <taxon>unclassified sequences</taxon>
        <taxon>metagenomes</taxon>
        <taxon>ecological metagenomes</taxon>
    </lineage>
</organism>
<keyword evidence="1" id="KW-0472">Membrane</keyword>
<evidence type="ECO:0000256" key="1">
    <source>
        <dbReference type="SAM" id="Phobius"/>
    </source>
</evidence>
<feature type="transmembrane region" description="Helical" evidence="1">
    <location>
        <begin position="21"/>
        <end position="40"/>
    </location>
</feature>
<evidence type="ECO:0000259" key="2">
    <source>
        <dbReference type="Pfam" id="PF16655"/>
    </source>
</evidence>
<accession>A0A382UBN6</accession>
<dbReference type="Gene3D" id="2.60.40.380">
    <property type="entry name" value="Purple acid phosphatase-like, N-terminal"/>
    <property type="match status" value="1"/>
</dbReference>
<name>A0A382UBN6_9ZZZZ</name>
<proteinExistence type="predicted"/>